<dbReference type="FunFam" id="4.10.830.10:FF:000001">
    <property type="entry name" value="30S ribosomal protein S14 type Z"/>
    <property type="match status" value="1"/>
</dbReference>
<evidence type="ECO:0000256" key="5">
    <source>
        <dbReference type="ARBA" id="ARBA00022884"/>
    </source>
</evidence>
<evidence type="ECO:0000256" key="1">
    <source>
        <dbReference type="ARBA" id="ARBA00001947"/>
    </source>
</evidence>
<keyword evidence="7" id="KW-0687">Ribonucleoprotein</keyword>
<reference evidence="9" key="1">
    <citation type="journal article" date="2005" name="Environ. Microbiol.">
        <title>Genetic and functional properties of uncultivated thermophilic crenarchaeotes from a subsurface gold mine as revealed by analysis of genome fragments.</title>
        <authorList>
            <person name="Nunoura T."/>
            <person name="Hirayama H."/>
            <person name="Takami H."/>
            <person name="Oida H."/>
            <person name="Nishi S."/>
            <person name="Shimamura S."/>
            <person name="Suzuki Y."/>
            <person name="Inagaki F."/>
            <person name="Takai K."/>
            <person name="Nealson K.H."/>
            <person name="Horikoshi K."/>
        </authorList>
    </citation>
    <scope>NUCLEOTIDE SEQUENCE</scope>
</reference>
<dbReference type="Gene3D" id="4.10.830.10">
    <property type="entry name" value="30s Ribosomal Protein S14, Chain N"/>
    <property type="match status" value="1"/>
</dbReference>
<keyword evidence="5" id="KW-0694">RNA-binding</keyword>
<dbReference type="InterPro" id="IPR001209">
    <property type="entry name" value="Ribosomal_uS14"/>
</dbReference>
<organism evidence="9">
    <name type="scientific">uncultured prokaryote</name>
    <dbReference type="NCBI Taxonomy" id="198431"/>
    <lineage>
        <taxon>unclassified sequences</taxon>
        <taxon>environmental samples</taxon>
    </lineage>
</organism>
<evidence type="ECO:0000256" key="4">
    <source>
        <dbReference type="ARBA" id="ARBA00022833"/>
    </source>
</evidence>
<reference evidence="9" key="2">
    <citation type="journal article" date="2012" name="PLoS ONE">
        <title>A Deeply Branching Thermophilic Bacterium with an Ancient Acetyl-CoA Pathway Dominates a Subsurface Ecosystem.</title>
        <authorList>
            <person name="Takami H."/>
            <person name="Noguchi H."/>
            <person name="Takaki Y."/>
            <person name="Uchiyama I."/>
            <person name="Toyoda A."/>
            <person name="Nishi S."/>
            <person name="Chee G.-J."/>
            <person name="Arai W."/>
            <person name="Nunoura T."/>
            <person name="Itoh T."/>
            <person name="Hattori M."/>
            <person name="Takai K."/>
        </authorList>
    </citation>
    <scope>NUCLEOTIDE SEQUENCE</scope>
</reference>
<feature type="non-terminal residue" evidence="9">
    <location>
        <position position="61"/>
    </location>
</feature>
<dbReference type="SUPFAM" id="SSF57716">
    <property type="entry name" value="Glucocorticoid receptor-like (DNA-binding domain)"/>
    <property type="match status" value="1"/>
</dbReference>
<evidence type="ECO:0000256" key="7">
    <source>
        <dbReference type="ARBA" id="ARBA00023274"/>
    </source>
</evidence>
<dbReference type="AlphaFoldDB" id="H5SJZ5"/>
<keyword evidence="6 9" id="KW-0689">Ribosomal protein</keyword>
<evidence type="ECO:0000256" key="3">
    <source>
        <dbReference type="ARBA" id="ARBA00022730"/>
    </source>
</evidence>
<dbReference type="InterPro" id="IPR018271">
    <property type="entry name" value="Ribosomal_uS14_CS"/>
</dbReference>
<evidence type="ECO:0000256" key="8">
    <source>
        <dbReference type="ARBA" id="ARBA00035167"/>
    </source>
</evidence>
<sequence length="61" mass="7246">MPKTAWIVKAKRKPKFKVRKVNRCSICGRRHGYFRYFGLCRICLREQAHRGVLPGVRKASW</sequence>
<dbReference type="GO" id="GO:0019843">
    <property type="term" value="F:rRNA binding"/>
    <property type="evidence" value="ECO:0007669"/>
    <property type="project" value="UniProtKB-KW"/>
</dbReference>
<evidence type="ECO:0000256" key="2">
    <source>
        <dbReference type="ARBA" id="ARBA00022723"/>
    </source>
</evidence>
<keyword evidence="3" id="KW-0699">rRNA-binding</keyword>
<evidence type="ECO:0000256" key="6">
    <source>
        <dbReference type="ARBA" id="ARBA00022980"/>
    </source>
</evidence>
<dbReference type="Pfam" id="PF00253">
    <property type="entry name" value="Ribosomal_S14"/>
    <property type="match status" value="1"/>
</dbReference>
<name>H5SJZ5_9ZZZZ</name>
<protein>
    <recommendedName>
        <fullName evidence="8">Small ribosomal subunit protein uS14</fullName>
    </recommendedName>
</protein>
<dbReference type="NCBIfam" id="NF005974">
    <property type="entry name" value="PRK08061.1"/>
    <property type="match status" value="1"/>
</dbReference>
<dbReference type="EMBL" id="AP011748">
    <property type="protein sequence ID" value="BAL56481.1"/>
    <property type="molecule type" value="Genomic_DNA"/>
</dbReference>
<accession>H5SJZ5</accession>
<keyword evidence="2" id="KW-0479">Metal-binding</keyword>
<dbReference type="GO" id="GO:1990904">
    <property type="term" value="C:ribonucleoprotein complex"/>
    <property type="evidence" value="ECO:0007669"/>
    <property type="project" value="UniProtKB-KW"/>
</dbReference>
<proteinExistence type="inferred from homology"/>
<keyword evidence="4" id="KW-0862">Zinc</keyword>
<dbReference type="PROSITE" id="PS00527">
    <property type="entry name" value="RIBOSOMAL_S14"/>
    <property type="match status" value="1"/>
</dbReference>
<comment type="cofactor">
    <cofactor evidence="1">
        <name>Zn(2+)</name>
        <dbReference type="ChEBI" id="CHEBI:29105"/>
    </cofactor>
</comment>
<dbReference type="GO" id="GO:0046872">
    <property type="term" value="F:metal ion binding"/>
    <property type="evidence" value="ECO:0007669"/>
    <property type="project" value="UniProtKB-KW"/>
</dbReference>
<dbReference type="InterPro" id="IPR023053">
    <property type="entry name" value="Ribosomal_uS14_bact"/>
</dbReference>
<dbReference type="GO" id="GO:0003735">
    <property type="term" value="F:structural constituent of ribosome"/>
    <property type="evidence" value="ECO:0007669"/>
    <property type="project" value="InterPro"/>
</dbReference>
<evidence type="ECO:0000313" key="9">
    <source>
        <dbReference type="EMBL" id="BAL56481.1"/>
    </source>
</evidence>
<dbReference type="HAMAP" id="MF_01364_B">
    <property type="entry name" value="Ribosomal_uS14_2_B"/>
    <property type="match status" value="1"/>
</dbReference>
<dbReference type="PANTHER" id="PTHR19836">
    <property type="entry name" value="30S RIBOSOMAL PROTEIN S14"/>
    <property type="match status" value="1"/>
</dbReference>
<gene>
    <name evidence="9" type="ORF">HGMM_F38G10C31</name>
</gene>
<dbReference type="PANTHER" id="PTHR19836:SF19">
    <property type="entry name" value="SMALL RIBOSOMAL SUBUNIT PROTEIN US14M"/>
    <property type="match status" value="1"/>
</dbReference>
<dbReference type="InterPro" id="IPR043140">
    <property type="entry name" value="Ribosomal_uS14_sf"/>
</dbReference>